<dbReference type="PANTHER" id="PTHR16027">
    <property type="entry name" value="DILUTE DOMAIN-CONTAINING PROTEIN YPR089W"/>
    <property type="match status" value="1"/>
</dbReference>
<dbReference type="InterPro" id="IPR002110">
    <property type="entry name" value="Ankyrin_rpt"/>
</dbReference>
<accession>A0ABR5BGC8</accession>
<dbReference type="SMART" id="SM01132">
    <property type="entry name" value="DIL"/>
    <property type="match status" value="1"/>
</dbReference>
<dbReference type="SUPFAM" id="SSF48403">
    <property type="entry name" value="Ankyrin repeat"/>
    <property type="match status" value="1"/>
</dbReference>
<keyword evidence="5" id="KW-1185">Reference proteome</keyword>
<feature type="domain" description="Dilute" evidence="3">
    <location>
        <begin position="446"/>
        <end position="685"/>
    </location>
</feature>
<gene>
    <name evidence="4" type="ORF">I314_01736</name>
</gene>
<protein>
    <submittedName>
        <fullName evidence="4">DIL and ankyrin domain-containing protein</fullName>
    </submittedName>
</protein>
<feature type="compositionally biased region" description="Polar residues" evidence="2">
    <location>
        <begin position="21"/>
        <end position="30"/>
    </location>
</feature>
<feature type="repeat" description="ANK" evidence="1">
    <location>
        <begin position="214"/>
        <end position="246"/>
    </location>
</feature>
<organism evidence="4 5">
    <name type="scientific">Cryptococcus bacillisporus CA1873</name>
    <dbReference type="NCBI Taxonomy" id="1296111"/>
    <lineage>
        <taxon>Eukaryota</taxon>
        <taxon>Fungi</taxon>
        <taxon>Dikarya</taxon>
        <taxon>Basidiomycota</taxon>
        <taxon>Agaricomycotina</taxon>
        <taxon>Tremellomycetes</taxon>
        <taxon>Tremellales</taxon>
        <taxon>Cryptococcaceae</taxon>
        <taxon>Cryptococcus</taxon>
        <taxon>Cryptococcus gattii species complex</taxon>
    </lineage>
</organism>
<feature type="region of interest" description="Disordered" evidence="2">
    <location>
        <begin position="697"/>
        <end position="718"/>
    </location>
</feature>
<dbReference type="Pfam" id="PF00023">
    <property type="entry name" value="Ank"/>
    <property type="match status" value="1"/>
</dbReference>
<dbReference type="EMBL" id="KN848891">
    <property type="protein sequence ID" value="KIR68240.1"/>
    <property type="molecule type" value="Genomic_DNA"/>
</dbReference>
<feature type="region of interest" description="Disordered" evidence="2">
    <location>
        <begin position="854"/>
        <end position="908"/>
    </location>
</feature>
<dbReference type="Gene3D" id="1.25.40.20">
    <property type="entry name" value="Ankyrin repeat-containing domain"/>
    <property type="match status" value="1"/>
</dbReference>
<evidence type="ECO:0000256" key="2">
    <source>
        <dbReference type="SAM" id="MobiDB-lite"/>
    </source>
</evidence>
<feature type="region of interest" description="Disordered" evidence="2">
    <location>
        <begin position="1"/>
        <end position="30"/>
    </location>
</feature>
<keyword evidence="1" id="KW-0040">ANK repeat</keyword>
<evidence type="ECO:0000256" key="1">
    <source>
        <dbReference type="PROSITE-ProRule" id="PRU00023"/>
    </source>
</evidence>
<evidence type="ECO:0000313" key="4">
    <source>
        <dbReference type="EMBL" id="KIR68240.1"/>
    </source>
</evidence>
<feature type="compositionally biased region" description="Low complexity" evidence="2">
    <location>
        <begin position="985"/>
        <end position="1000"/>
    </location>
</feature>
<dbReference type="InterPro" id="IPR037986">
    <property type="entry name" value="Myo5p-like_CBD_DIL"/>
</dbReference>
<proteinExistence type="predicted"/>
<sequence length="1026" mass="115069">MSNPPTPTLASLIASHIPSPSGLSTPTFGTGSQVGYGGETPHMLQRAIMQGEDVPESPVIDRDAGTDSPDVHGDHGAFAGPSRSFRKAPTPLFLNDPSPQTILPLLEEEEVAQELCGNVDEDRELRTTLILRHALQWGIERGDVELVNWLVSLNGRWQSILDREIQDLEDEEGWGIVCMAIHHSCGRQDREEIVRAAVSRWGVSAGPRGGRDRRGWTPLHLAVLVSTPPLISFLLSHGASPHLLTNRGLTPLDLVADIPGREAITLFLEHAISVPHPSSPLTSTISIPKLPPARQKMLRKRRRRARGHLEKMEEQERKEKIRIERAKWIAEKLRMVEVPPELVFGKDENPKRNKEDMGGSGFEEDDVNNEEDDDAEEEDEMNPASIANMLVFSLVNLPEIFDILISNYEPVSQPLSKRTLPANALCYYARFAYHMCEETWLETLIEGAIERIEEGVYENMENLAYLAFWAYNSCVLLHHLRADEALQEACDELGLLAILEELINAIHVFVIRIAERRIDTVLDTAILEYETLDDFNDIRFEGEWSLFRSFLYEVNPALIVQTFSQIYFWIACELFNRILTRRKYLCRSKALQIRVNLTFLDDWVRVNDLPAQTSARHFAPLSQLLQWLQCLSQITEFDTLIGTMQNMKAINPLQMRRAVREYRYEVNEGRMSDECAQYLAQLQKDWEKRRVQLSMQEAERGKSGSEWSEGTYGPGMSGSSGYEESAILIDALFDGSTTLADFVPHSAPESLGELLDSRYMLPFLLPEDNIYLIATPPTDAAYANLHIPSSSPFVTDTPTKRPLSHASYSSSRPMGYKIPNIGRLRDLPSNFFKWMKEKETELKLGREALRVEKRAAPTLSHPLGTSQKAEDTTPVRPPPEDKTNLTPTRTPTSNRRKSGGLAPPLPVEGAELSTTLSILYPSTPTKLGAGLPSPGLRSSASMNELREKKLAERPFEDIQEEGSSHIKPESYEMRMRTEMLRENSGESVSSSGSQLSNGSAASGGSGTKRWWRMSKGGEIPSPGVND</sequence>
<evidence type="ECO:0000313" key="5">
    <source>
        <dbReference type="Proteomes" id="UP000053800"/>
    </source>
</evidence>
<feature type="compositionally biased region" description="Basic and acidic residues" evidence="2">
    <location>
        <begin position="868"/>
        <end position="883"/>
    </location>
</feature>
<feature type="compositionally biased region" description="Polar residues" evidence="2">
    <location>
        <begin position="884"/>
        <end position="893"/>
    </location>
</feature>
<dbReference type="Pfam" id="PF01843">
    <property type="entry name" value="DIL"/>
    <property type="match status" value="1"/>
</dbReference>
<dbReference type="InterPro" id="IPR002710">
    <property type="entry name" value="Dilute_dom"/>
</dbReference>
<dbReference type="PROSITE" id="PS50297">
    <property type="entry name" value="ANK_REP_REGION"/>
    <property type="match status" value="1"/>
</dbReference>
<dbReference type="PROSITE" id="PS51126">
    <property type="entry name" value="DILUTE"/>
    <property type="match status" value="1"/>
</dbReference>
<feature type="compositionally biased region" description="Acidic residues" evidence="2">
    <location>
        <begin position="362"/>
        <end position="379"/>
    </location>
</feature>
<dbReference type="Proteomes" id="UP000053800">
    <property type="component" value="Unassembled WGS sequence"/>
</dbReference>
<evidence type="ECO:0000259" key="3">
    <source>
        <dbReference type="PROSITE" id="PS51126"/>
    </source>
</evidence>
<dbReference type="InterPro" id="IPR052072">
    <property type="entry name" value="Vascular_dev_regulator"/>
</dbReference>
<feature type="region of interest" description="Disordered" evidence="2">
    <location>
        <begin position="344"/>
        <end position="379"/>
    </location>
</feature>
<dbReference type="CDD" id="cd15473">
    <property type="entry name" value="Myo5p-like_CBD_DIL_ANK"/>
    <property type="match status" value="1"/>
</dbReference>
<dbReference type="SMART" id="SM00248">
    <property type="entry name" value="ANK"/>
    <property type="match status" value="3"/>
</dbReference>
<dbReference type="PROSITE" id="PS50088">
    <property type="entry name" value="ANK_REPEAT"/>
    <property type="match status" value="1"/>
</dbReference>
<feature type="compositionally biased region" description="Basic and acidic residues" evidence="2">
    <location>
        <begin position="344"/>
        <end position="357"/>
    </location>
</feature>
<dbReference type="PANTHER" id="PTHR16027:SF6">
    <property type="entry name" value="DILUTE DOMAIN-CONTAINING PROTEIN"/>
    <property type="match status" value="1"/>
</dbReference>
<dbReference type="InterPro" id="IPR036770">
    <property type="entry name" value="Ankyrin_rpt-contain_sf"/>
</dbReference>
<reference evidence="4 5" key="1">
    <citation type="submission" date="2015-01" db="EMBL/GenBank/DDBJ databases">
        <title>The Genome Sequence of Cryptococcus gattii CA1873.</title>
        <authorList>
            <consortium name="The Broad Institute Genomics Platform"/>
            <person name="Cuomo C."/>
            <person name="Litvintseva A."/>
            <person name="Chen Y."/>
            <person name="Heitman J."/>
            <person name="Sun S."/>
            <person name="Springer D."/>
            <person name="Dromer F."/>
            <person name="Young S."/>
            <person name="Zeng Q."/>
            <person name="Gargeya S."/>
            <person name="Abouelleil A."/>
            <person name="Alvarado L."/>
            <person name="Chapman S.B."/>
            <person name="Gainer-Dewar J."/>
            <person name="Goldberg J."/>
            <person name="Griggs A."/>
            <person name="Gujja S."/>
            <person name="Hansen M."/>
            <person name="Howarth C."/>
            <person name="Imamovic A."/>
            <person name="Larimer J."/>
            <person name="Murphy C."/>
            <person name="Naylor J."/>
            <person name="Pearson M."/>
            <person name="Priest M."/>
            <person name="Roberts A."/>
            <person name="Saif S."/>
            <person name="Shea T."/>
            <person name="Sykes S."/>
            <person name="Wortman J."/>
            <person name="Nusbaum C."/>
            <person name="Birren B."/>
        </authorList>
    </citation>
    <scope>NUCLEOTIDE SEQUENCE [LARGE SCALE GENOMIC DNA]</scope>
    <source>
        <strain evidence="4 5">CA1873</strain>
    </source>
</reference>
<feature type="region of interest" description="Disordered" evidence="2">
    <location>
        <begin position="980"/>
        <end position="1026"/>
    </location>
</feature>
<name>A0ABR5BGC8_CRYGA</name>